<comment type="caution">
    <text evidence="2">The sequence shown here is derived from an EMBL/GenBank/DDBJ whole genome shotgun (WGS) entry which is preliminary data.</text>
</comment>
<feature type="domain" description="Transglutaminase-like" evidence="1">
    <location>
        <begin position="172"/>
        <end position="236"/>
    </location>
</feature>
<proteinExistence type="predicted"/>
<dbReference type="SMART" id="SM00460">
    <property type="entry name" value="TGc"/>
    <property type="match status" value="1"/>
</dbReference>
<dbReference type="PANTHER" id="PTHR33490">
    <property type="entry name" value="BLR5614 PROTEIN-RELATED"/>
    <property type="match status" value="1"/>
</dbReference>
<evidence type="ECO:0000313" key="2">
    <source>
        <dbReference type="EMBL" id="MEA5521651.1"/>
    </source>
</evidence>
<dbReference type="InterPro" id="IPR002931">
    <property type="entry name" value="Transglutaminase-like"/>
</dbReference>
<dbReference type="EMBL" id="JAYGHT010000136">
    <property type="protein sequence ID" value="MEA5521651.1"/>
    <property type="molecule type" value="Genomic_DNA"/>
</dbReference>
<dbReference type="Proteomes" id="UP001301728">
    <property type="component" value="Unassembled WGS sequence"/>
</dbReference>
<name>A0ABU5U375_9CYAN</name>
<dbReference type="SUPFAM" id="SSF54001">
    <property type="entry name" value="Cysteine proteinases"/>
    <property type="match status" value="1"/>
</dbReference>
<protein>
    <submittedName>
        <fullName evidence="2">Transglutaminase family protein</fullName>
    </submittedName>
</protein>
<organism evidence="2 3">
    <name type="scientific">Limnoraphis robusta CCNP1315</name>
    <dbReference type="NCBI Taxonomy" id="3110306"/>
    <lineage>
        <taxon>Bacteria</taxon>
        <taxon>Bacillati</taxon>
        <taxon>Cyanobacteriota</taxon>
        <taxon>Cyanophyceae</taxon>
        <taxon>Oscillatoriophycideae</taxon>
        <taxon>Oscillatoriales</taxon>
        <taxon>Sirenicapillariaceae</taxon>
        <taxon>Limnoraphis</taxon>
    </lineage>
</organism>
<accession>A0ABU5U375</accession>
<dbReference type="InterPro" id="IPR013589">
    <property type="entry name" value="Bac_transglu_N"/>
</dbReference>
<dbReference type="Pfam" id="PF08379">
    <property type="entry name" value="Bact_transglu_N"/>
    <property type="match status" value="1"/>
</dbReference>
<evidence type="ECO:0000313" key="3">
    <source>
        <dbReference type="Proteomes" id="UP001301728"/>
    </source>
</evidence>
<gene>
    <name evidence="2" type="ORF">VB854_22180</name>
</gene>
<dbReference type="PANTHER" id="PTHR33490:SF1">
    <property type="entry name" value="SLL1233 PROTEIN"/>
    <property type="match status" value="1"/>
</dbReference>
<dbReference type="InterPro" id="IPR038765">
    <property type="entry name" value="Papain-like_cys_pep_sf"/>
</dbReference>
<dbReference type="RefSeq" id="WP_323222018.1">
    <property type="nucleotide sequence ID" value="NZ_JAYGHT010000136.1"/>
</dbReference>
<sequence>MDYQIVHTTTYTYSQAVDLAPHLVRLRPRSDAFQTLQSFSIDVTPEPLGQSDIVDLGGNDIIKLWFKQKTETLNIKVSSHVQTHCTNPFNYLLESWALELPITDYPVSLFAHLQPYLQSSSVDPIMPQLAQEIWQTAEGSLISFLNNLNQRIYQTCKYIVRETGAPLPPGVTWTQQMGSCRDLAVVFIEACRAVGIPARFVSGYQEGDVSQLDRHLHAWAEVYLPGAGWHGYDPTQGLAVSDRHIALVATAIPREAAPVTGSFRGVGAKSQIDYTLSINPSREER</sequence>
<keyword evidence="3" id="KW-1185">Reference proteome</keyword>
<reference evidence="2 3" key="1">
    <citation type="submission" date="2023-12" db="EMBL/GenBank/DDBJ databases">
        <title>Baltic Sea Cyanobacteria.</title>
        <authorList>
            <person name="Delbaje E."/>
            <person name="Fewer D.P."/>
            <person name="Shishido T.K."/>
        </authorList>
    </citation>
    <scope>NUCLEOTIDE SEQUENCE [LARGE SCALE GENOMIC DNA]</scope>
    <source>
        <strain evidence="2 3">CCNP 1315</strain>
    </source>
</reference>
<dbReference type="Gene3D" id="3.10.620.30">
    <property type="match status" value="1"/>
</dbReference>
<dbReference type="Pfam" id="PF01841">
    <property type="entry name" value="Transglut_core"/>
    <property type="match status" value="1"/>
</dbReference>
<evidence type="ECO:0000259" key="1">
    <source>
        <dbReference type="SMART" id="SM00460"/>
    </source>
</evidence>